<gene>
    <name evidence="2" type="ORF">NMK71_03245</name>
</gene>
<dbReference type="PROSITE" id="PS51257">
    <property type="entry name" value="PROKAR_LIPOPROTEIN"/>
    <property type="match status" value="1"/>
</dbReference>
<comment type="caution">
    <text evidence="2">The sequence shown here is derived from an EMBL/GenBank/DDBJ whole genome shotgun (WGS) entry which is preliminary data.</text>
</comment>
<dbReference type="EMBL" id="JANCMU010000001">
    <property type="protein sequence ID" value="MDG4945418.1"/>
    <property type="molecule type" value="Genomic_DNA"/>
</dbReference>
<reference evidence="2" key="1">
    <citation type="submission" date="2022-07" db="EMBL/GenBank/DDBJ databases">
        <title>Description and genome-wide analysis of Profundicola chukchiensis gen. nov., sp. nov., marine bacteria isolated from bottom sediments of the Chukchi Sea.</title>
        <authorList>
            <person name="Romanenko L."/>
            <person name="Otstavnykh N."/>
            <person name="Kurilenko V."/>
            <person name="Eremeev V."/>
            <person name="Velansky P."/>
            <person name="Mikhailov V."/>
            <person name="Isaeva M."/>
        </authorList>
    </citation>
    <scope>NUCLEOTIDE SEQUENCE</scope>
    <source>
        <strain evidence="2">KMM 9713</strain>
    </source>
</reference>
<dbReference type="Pfam" id="PF05223">
    <property type="entry name" value="MecA_N"/>
    <property type="match status" value="1"/>
</dbReference>
<dbReference type="GO" id="GO:0046677">
    <property type="term" value="P:response to antibiotic"/>
    <property type="evidence" value="ECO:0007669"/>
    <property type="project" value="InterPro"/>
</dbReference>
<dbReference type="InterPro" id="IPR007887">
    <property type="entry name" value="MecA_N"/>
</dbReference>
<evidence type="ECO:0000313" key="2">
    <source>
        <dbReference type="EMBL" id="MDG4945418.1"/>
    </source>
</evidence>
<proteinExistence type="predicted"/>
<name>A0A9X4RTU5_9FLAO</name>
<keyword evidence="3" id="KW-1185">Reference proteome</keyword>
<sequence>MLKKSLFIGCLSLLIYSCSSPKNVAQEFLEAMNSSQFETAMSLVTEDSQGVLYSIINQQTSEIPPVKVEVKACADLDNSNEAVTCLYVISNDVGENFEKRIKLIKENNQWKVDLTDL</sequence>
<evidence type="ECO:0000259" key="1">
    <source>
        <dbReference type="Pfam" id="PF05223"/>
    </source>
</evidence>
<dbReference type="Proteomes" id="UP001152599">
    <property type="component" value="Unassembled WGS sequence"/>
</dbReference>
<evidence type="ECO:0000313" key="3">
    <source>
        <dbReference type="Proteomes" id="UP001152599"/>
    </source>
</evidence>
<protein>
    <submittedName>
        <fullName evidence="2">DUF4878 domain-containing protein</fullName>
    </submittedName>
</protein>
<feature type="domain" description="NTF2-like N-terminal transpeptidase" evidence="1">
    <location>
        <begin position="20"/>
        <end position="114"/>
    </location>
</feature>
<organism evidence="2 3">
    <name type="scientific">Profundicola chukchiensis</name>
    <dbReference type="NCBI Taxonomy" id="2961959"/>
    <lineage>
        <taxon>Bacteria</taxon>
        <taxon>Pseudomonadati</taxon>
        <taxon>Bacteroidota</taxon>
        <taxon>Flavobacteriia</taxon>
        <taxon>Flavobacteriales</taxon>
        <taxon>Weeksellaceae</taxon>
        <taxon>Profundicola</taxon>
    </lineage>
</organism>
<accession>A0A9X4RTU5</accession>
<dbReference type="AlphaFoldDB" id="A0A9X4RTU5"/>
<dbReference type="Gene3D" id="3.10.450.50">
    <property type="match status" value="1"/>
</dbReference>
<dbReference type="RefSeq" id="WP_304420039.1">
    <property type="nucleotide sequence ID" value="NZ_JANCMU010000001.1"/>
</dbReference>